<evidence type="ECO:0000256" key="3">
    <source>
        <dbReference type="HAMAP-Rule" id="MF_00023"/>
    </source>
</evidence>
<accession>A0A3A1YM00</accession>
<dbReference type="Pfam" id="PF01668">
    <property type="entry name" value="SmpB"/>
    <property type="match status" value="1"/>
</dbReference>
<name>A0A3A1YM00_9GAMM</name>
<sequence>MASKKPHKPGSASIAQNRRARFDYFIEETFEAGLSLLGWEVKSLRQGKANIADSYITFKENEAFLFGATIQPLNQASSHVINDPTRTRKLLLHRKQIDTLYGKVGREGYTVLCLELYWHKSYVKAKIGLARGKKMHDKRETVKDREWQIQKARIMKNSNLR</sequence>
<dbReference type="Proteomes" id="UP000265916">
    <property type="component" value="Unassembled WGS sequence"/>
</dbReference>
<evidence type="ECO:0000313" key="4">
    <source>
        <dbReference type="EMBL" id="RIY38581.1"/>
    </source>
</evidence>
<dbReference type="PROSITE" id="PS01317">
    <property type="entry name" value="SSRP"/>
    <property type="match status" value="1"/>
</dbReference>
<gene>
    <name evidence="3" type="primary">smpB</name>
    <name evidence="4" type="ORF">CKF58_03925</name>
</gene>
<dbReference type="Gene3D" id="2.40.280.10">
    <property type="match status" value="1"/>
</dbReference>
<dbReference type="CDD" id="cd09294">
    <property type="entry name" value="SmpB"/>
    <property type="match status" value="1"/>
</dbReference>
<dbReference type="GO" id="GO:0005829">
    <property type="term" value="C:cytosol"/>
    <property type="evidence" value="ECO:0007669"/>
    <property type="project" value="TreeGrafter"/>
</dbReference>
<dbReference type="EMBL" id="NRJG01000062">
    <property type="protein sequence ID" value="RIY38581.1"/>
    <property type="molecule type" value="Genomic_DNA"/>
</dbReference>
<dbReference type="PANTHER" id="PTHR30308">
    <property type="entry name" value="TMRNA-BINDING COMPONENT OF TRANS-TRANSLATION TAGGING COMPLEX"/>
    <property type="match status" value="1"/>
</dbReference>
<comment type="function">
    <text evidence="3">Required for rescue of stalled ribosomes mediated by trans-translation. Binds to transfer-messenger RNA (tmRNA), required for stable association of tmRNA with ribosomes. tmRNA and SmpB together mimic tRNA shape, replacing the anticodon stem-loop with SmpB. tmRNA is encoded by the ssrA gene; the 2 termini fold to resemble tRNA(Ala) and it encodes a 'tag peptide', a short internal open reading frame. During trans-translation Ala-aminoacylated tmRNA acts like a tRNA, entering the A-site of stalled ribosomes, displacing the stalled mRNA. The ribosome then switches to translate the ORF on the tmRNA; the nascent peptide is terminated with the 'tag peptide' encoded by the tmRNA and targeted for degradation. The ribosome is freed to recommence translation, which seems to be the essential function of trans-translation.</text>
</comment>
<dbReference type="InterPro" id="IPR023620">
    <property type="entry name" value="SmpB"/>
</dbReference>
<dbReference type="GO" id="GO:0070930">
    <property type="term" value="P:trans-translation-dependent protein tagging"/>
    <property type="evidence" value="ECO:0007669"/>
    <property type="project" value="TreeGrafter"/>
</dbReference>
<dbReference type="NCBIfam" id="TIGR00086">
    <property type="entry name" value="smpB"/>
    <property type="match status" value="1"/>
</dbReference>
<dbReference type="InterPro" id="IPR000037">
    <property type="entry name" value="SsrA-bd_prot"/>
</dbReference>
<keyword evidence="2 3" id="KW-0694">RNA-binding</keyword>
<dbReference type="OrthoDB" id="9805462at2"/>
<keyword evidence="5" id="KW-1185">Reference proteome</keyword>
<dbReference type="PANTHER" id="PTHR30308:SF2">
    <property type="entry name" value="SSRA-BINDING PROTEIN"/>
    <property type="match status" value="1"/>
</dbReference>
<evidence type="ECO:0000313" key="5">
    <source>
        <dbReference type="Proteomes" id="UP000265916"/>
    </source>
</evidence>
<proteinExistence type="inferred from homology"/>
<comment type="similarity">
    <text evidence="3">Belongs to the SmpB family.</text>
</comment>
<dbReference type="RefSeq" id="WP_119531180.1">
    <property type="nucleotide sequence ID" value="NZ_JBHSSP010000001.1"/>
</dbReference>
<dbReference type="AlphaFoldDB" id="A0A3A1YM00"/>
<evidence type="ECO:0000256" key="1">
    <source>
        <dbReference type="ARBA" id="ARBA00022490"/>
    </source>
</evidence>
<reference evidence="4 5" key="1">
    <citation type="submission" date="2017-08" db="EMBL/GenBank/DDBJ databases">
        <title>Reclassification of Bisgaard taxon 37 and 44.</title>
        <authorList>
            <person name="Christensen H."/>
        </authorList>
    </citation>
    <scope>NUCLEOTIDE SEQUENCE [LARGE SCALE GENOMIC DNA]</scope>
    <source>
        <strain evidence="4 5">111</strain>
    </source>
</reference>
<evidence type="ECO:0000256" key="2">
    <source>
        <dbReference type="ARBA" id="ARBA00022884"/>
    </source>
</evidence>
<comment type="subcellular location">
    <subcellularLocation>
        <location evidence="3">Cytoplasm</location>
    </subcellularLocation>
    <text evidence="3">The tmRNA-SmpB complex associates with stalled 70S ribosomes.</text>
</comment>
<dbReference type="InterPro" id="IPR020081">
    <property type="entry name" value="SsrA-bd_prot_CS"/>
</dbReference>
<keyword evidence="1 3" id="KW-0963">Cytoplasm</keyword>
<dbReference type="SUPFAM" id="SSF74982">
    <property type="entry name" value="Small protein B (SmpB)"/>
    <property type="match status" value="1"/>
</dbReference>
<dbReference type="GO" id="GO:0003723">
    <property type="term" value="F:RNA binding"/>
    <property type="evidence" value="ECO:0007669"/>
    <property type="project" value="UniProtKB-UniRule"/>
</dbReference>
<protein>
    <recommendedName>
        <fullName evidence="3">SsrA-binding protein</fullName>
    </recommendedName>
    <alternativeName>
        <fullName evidence="3">Small protein B</fullName>
    </alternativeName>
</protein>
<comment type="caution">
    <text evidence="4">The sequence shown here is derived from an EMBL/GenBank/DDBJ whole genome shotgun (WGS) entry which is preliminary data.</text>
</comment>
<dbReference type="NCBIfam" id="NF003843">
    <property type="entry name" value="PRK05422.1"/>
    <property type="match status" value="1"/>
</dbReference>
<dbReference type="GO" id="GO:0070929">
    <property type="term" value="P:trans-translation"/>
    <property type="evidence" value="ECO:0007669"/>
    <property type="project" value="UniProtKB-UniRule"/>
</dbReference>
<organism evidence="4 5">
    <name type="scientific">Psittacicella hinzii</name>
    <dbReference type="NCBI Taxonomy" id="2028575"/>
    <lineage>
        <taxon>Bacteria</taxon>
        <taxon>Pseudomonadati</taxon>
        <taxon>Pseudomonadota</taxon>
        <taxon>Gammaproteobacteria</taxon>
        <taxon>Pasteurellales</taxon>
        <taxon>Psittacicellaceae</taxon>
        <taxon>Psittacicella</taxon>
    </lineage>
</organism>
<dbReference type="HAMAP" id="MF_00023">
    <property type="entry name" value="SmpB"/>
    <property type="match status" value="1"/>
</dbReference>